<keyword evidence="2" id="KW-1133">Transmembrane helix</keyword>
<feature type="transmembrane region" description="Helical" evidence="2">
    <location>
        <begin position="178"/>
        <end position="197"/>
    </location>
</feature>
<evidence type="ECO:0000313" key="3">
    <source>
        <dbReference type="EMBL" id="PRX95458.1"/>
    </source>
</evidence>
<feature type="transmembrane region" description="Helical" evidence="2">
    <location>
        <begin position="203"/>
        <end position="224"/>
    </location>
</feature>
<feature type="transmembrane region" description="Helical" evidence="2">
    <location>
        <begin position="103"/>
        <end position="121"/>
    </location>
</feature>
<feature type="transmembrane region" description="Helical" evidence="2">
    <location>
        <begin position="29"/>
        <end position="52"/>
    </location>
</feature>
<sequence length="275" mass="28323">MNTVNSMDTEDGGPPFAAHTARERRRARLLARIAAGGIAVSVLAVVLVHLTAGPGYSILDNVMSEFVYSPNGTLIALAMFTMGLGSLALLLGLHLLRLIHRPLVTVLLAVWGGGLVIASVIPADPPGSVQTGLTLTAEIHRWASTGGFICLPLAALMMTGQLRASPDWRLTAGRMRGLALCAAAILLLMALVNWPGGRVMIGLVQRVLLAIEAGLVTVLVIGVLRATRPGRRDRVATPPAAGRLDPPRDAAPAAGSEECGAGSAGSSGPAGPAPR</sequence>
<dbReference type="InterPro" id="IPR009339">
    <property type="entry name" value="DUF998"/>
</dbReference>
<protein>
    <submittedName>
        <fullName evidence="3">Uncharacterized protein DUF998</fullName>
    </submittedName>
</protein>
<evidence type="ECO:0000256" key="1">
    <source>
        <dbReference type="SAM" id="MobiDB-lite"/>
    </source>
</evidence>
<keyword evidence="4" id="KW-1185">Reference proteome</keyword>
<dbReference type="EMBL" id="PVZC01000009">
    <property type="protein sequence ID" value="PRX95458.1"/>
    <property type="molecule type" value="Genomic_DNA"/>
</dbReference>
<feature type="compositionally biased region" description="Low complexity" evidence="1">
    <location>
        <begin position="238"/>
        <end position="275"/>
    </location>
</feature>
<organism evidence="3 4">
    <name type="scientific">Allonocardiopsis opalescens</name>
    <dbReference type="NCBI Taxonomy" id="1144618"/>
    <lineage>
        <taxon>Bacteria</taxon>
        <taxon>Bacillati</taxon>
        <taxon>Actinomycetota</taxon>
        <taxon>Actinomycetes</taxon>
        <taxon>Streptosporangiales</taxon>
        <taxon>Allonocardiopsis</taxon>
    </lineage>
</organism>
<gene>
    <name evidence="3" type="ORF">CLV72_10966</name>
</gene>
<dbReference type="Proteomes" id="UP000237846">
    <property type="component" value="Unassembled WGS sequence"/>
</dbReference>
<keyword evidence="2" id="KW-0472">Membrane</keyword>
<proteinExistence type="predicted"/>
<feature type="transmembrane region" description="Helical" evidence="2">
    <location>
        <begin position="141"/>
        <end position="158"/>
    </location>
</feature>
<feature type="region of interest" description="Disordered" evidence="1">
    <location>
        <begin position="232"/>
        <end position="275"/>
    </location>
</feature>
<dbReference type="Pfam" id="PF06197">
    <property type="entry name" value="DUF998"/>
    <property type="match status" value="1"/>
</dbReference>
<reference evidence="3 4" key="1">
    <citation type="submission" date="2018-03" db="EMBL/GenBank/DDBJ databases">
        <title>Genomic Encyclopedia of Archaeal and Bacterial Type Strains, Phase II (KMG-II): from individual species to whole genera.</title>
        <authorList>
            <person name="Goeker M."/>
        </authorList>
    </citation>
    <scope>NUCLEOTIDE SEQUENCE [LARGE SCALE GENOMIC DNA]</scope>
    <source>
        <strain evidence="3 4">DSM 45601</strain>
    </source>
</reference>
<keyword evidence="2" id="KW-0812">Transmembrane</keyword>
<accession>A0A2T0PVS3</accession>
<dbReference type="AlphaFoldDB" id="A0A2T0PVS3"/>
<comment type="caution">
    <text evidence="3">The sequence shown here is derived from an EMBL/GenBank/DDBJ whole genome shotgun (WGS) entry which is preliminary data.</text>
</comment>
<feature type="transmembrane region" description="Helical" evidence="2">
    <location>
        <begin position="72"/>
        <end position="96"/>
    </location>
</feature>
<evidence type="ECO:0000313" key="4">
    <source>
        <dbReference type="Proteomes" id="UP000237846"/>
    </source>
</evidence>
<evidence type="ECO:0000256" key="2">
    <source>
        <dbReference type="SAM" id="Phobius"/>
    </source>
</evidence>
<name>A0A2T0PVS3_9ACTN</name>